<evidence type="ECO:0000256" key="2">
    <source>
        <dbReference type="ARBA" id="ARBA00023002"/>
    </source>
</evidence>
<dbReference type="GO" id="GO:0005737">
    <property type="term" value="C:cytoplasm"/>
    <property type="evidence" value="ECO:0007669"/>
    <property type="project" value="TreeGrafter"/>
</dbReference>
<dbReference type="PANTHER" id="PTHR43570">
    <property type="entry name" value="ALDEHYDE DEHYDROGENASE"/>
    <property type="match status" value="1"/>
</dbReference>
<dbReference type="FunFam" id="3.40.605.10:FF:000004">
    <property type="entry name" value="Aldehyde dehydrogenase"/>
    <property type="match status" value="1"/>
</dbReference>
<dbReference type="Proteomes" id="UP001144256">
    <property type="component" value="Unassembled WGS sequence"/>
</dbReference>
<dbReference type="InterPro" id="IPR029510">
    <property type="entry name" value="Ald_DH_CS_GLU"/>
</dbReference>
<dbReference type="AlphaFoldDB" id="A0A9W6DET4"/>
<evidence type="ECO:0000256" key="3">
    <source>
        <dbReference type="ARBA" id="ARBA00023027"/>
    </source>
</evidence>
<keyword evidence="2 4" id="KW-0560">Oxidoreductase</keyword>
<dbReference type="FunFam" id="3.40.309.10:FF:000003">
    <property type="entry name" value="Aldehyde dehydrogenase"/>
    <property type="match status" value="1"/>
</dbReference>
<reference evidence="9" key="1">
    <citation type="submission" date="2022-06" db="EMBL/GenBank/DDBJ databases">
        <title>Vallitalea longa sp. nov., an anaerobic bacterium isolated from marine sediment.</title>
        <authorList>
            <person name="Hirano S."/>
            <person name="Terahara T."/>
            <person name="Mori K."/>
            <person name="Hamada M."/>
            <person name="Matsumoto R."/>
            <person name="Kobayashi T."/>
        </authorList>
    </citation>
    <scope>NUCLEOTIDE SEQUENCE</scope>
    <source>
        <strain evidence="9">SH18-1</strain>
    </source>
</reference>
<comment type="similarity">
    <text evidence="1 4 7">Belongs to the aldehyde dehydrogenase family.</text>
</comment>
<evidence type="ECO:0000256" key="7">
    <source>
        <dbReference type="RuleBase" id="RU003345"/>
    </source>
</evidence>
<dbReference type="GO" id="GO:0006081">
    <property type="term" value="P:aldehyde metabolic process"/>
    <property type="evidence" value="ECO:0007669"/>
    <property type="project" value="InterPro"/>
</dbReference>
<evidence type="ECO:0000256" key="6">
    <source>
        <dbReference type="PROSITE-ProRule" id="PRU10007"/>
    </source>
</evidence>
<evidence type="ECO:0000256" key="4">
    <source>
        <dbReference type="PIRNR" id="PIRNR036492"/>
    </source>
</evidence>
<feature type="domain" description="Aldehyde dehydrogenase" evidence="8">
    <location>
        <begin position="25"/>
        <end position="432"/>
    </location>
</feature>
<feature type="active site" evidence="5 6">
    <location>
        <position position="212"/>
    </location>
</feature>
<dbReference type="InterPro" id="IPR012394">
    <property type="entry name" value="Aldehyde_DH_NAD(P)"/>
</dbReference>
<dbReference type="Gene3D" id="3.40.605.10">
    <property type="entry name" value="Aldehyde Dehydrogenase, Chain A, domain 1"/>
    <property type="match status" value="1"/>
</dbReference>
<dbReference type="InterPro" id="IPR016160">
    <property type="entry name" value="Ald_DH_CS_CYS"/>
</dbReference>
<name>A0A9W6DET4_9FIRM</name>
<dbReference type="PANTHER" id="PTHR43570:SF16">
    <property type="entry name" value="ALDEHYDE DEHYDROGENASE TYPE III, ISOFORM Q"/>
    <property type="match status" value="1"/>
</dbReference>
<dbReference type="Gene3D" id="3.40.309.10">
    <property type="entry name" value="Aldehyde Dehydrogenase, Chain A, domain 2"/>
    <property type="match status" value="1"/>
</dbReference>
<dbReference type="InterPro" id="IPR015590">
    <property type="entry name" value="Aldehyde_DH_dom"/>
</dbReference>
<dbReference type="PIRSF" id="PIRSF036492">
    <property type="entry name" value="ALDH"/>
    <property type="match status" value="1"/>
</dbReference>
<sequence>MTIQNVSNILDDIKNYFSKGLTKDVNFRISQLKKLKQLIIDNEKIILEAHRKDLGRHPYETYTAEVGVVLSSIQYHIKNVKKWSKVKKVKTPLHQFGAKSYIKPEPYGIVLIIGPYNYPFNLLIEPMIGAIAAGNCVVVKPSEQTPTVAKVIDTILSQNFDNNFIRVIEGEKETTSALINSPFDYIFFTGSVGIGKIVMKAASNNLVPVTLELGGKSPCIVDKTANLAIAAERIVWGKLFNAGQTCIAPDYLILHEDIKEEFIKVLKKTIVRFYGKDIKKSNNLARIVNIRHSKRLAEIIEKDKGKIIFGGDYNLNDKYIAPTLIDDVTWKDACMQEELFGPILPIMEYKDIREVIDMINDKHKPLALYIFSEDKIMQDKILSETSSGGSCINDTISHFVTHRLPFGGVGNSGMGAYHGIESFNTFTHFKSILNKSTNIRFKVQFPPYTESNFNKVKKLLK</sequence>
<evidence type="ECO:0000313" key="10">
    <source>
        <dbReference type="Proteomes" id="UP001144256"/>
    </source>
</evidence>
<evidence type="ECO:0000313" key="9">
    <source>
        <dbReference type="EMBL" id="GKX28773.1"/>
    </source>
</evidence>
<dbReference type="InterPro" id="IPR016163">
    <property type="entry name" value="Ald_DH_C"/>
</dbReference>
<feature type="active site" evidence="5">
    <location>
        <position position="246"/>
    </location>
</feature>
<gene>
    <name evidence="9" type="primary">aldH</name>
    <name evidence="9" type="ORF">SH1V18_12530</name>
</gene>
<dbReference type="Pfam" id="PF00171">
    <property type="entry name" value="Aldedh"/>
    <property type="match status" value="1"/>
</dbReference>
<dbReference type="SUPFAM" id="SSF53720">
    <property type="entry name" value="ALDH-like"/>
    <property type="match status" value="1"/>
</dbReference>
<dbReference type="PROSITE" id="PS00070">
    <property type="entry name" value="ALDEHYDE_DEHYDR_CYS"/>
    <property type="match status" value="1"/>
</dbReference>
<dbReference type="PROSITE" id="PS00687">
    <property type="entry name" value="ALDEHYDE_DEHYDR_GLU"/>
    <property type="match status" value="1"/>
</dbReference>
<evidence type="ECO:0000256" key="1">
    <source>
        <dbReference type="ARBA" id="ARBA00009986"/>
    </source>
</evidence>
<dbReference type="InterPro" id="IPR016162">
    <property type="entry name" value="Ald_DH_N"/>
</dbReference>
<keyword evidence="10" id="KW-1185">Reference proteome</keyword>
<organism evidence="9 10">
    <name type="scientific">Vallitalea longa</name>
    <dbReference type="NCBI Taxonomy" id="2936439"/>
    <lineage>
        <taxon>Bacteria</taxon>
        <taxon>Bacillati</taxon>
        <taxon>Bacillota</taxon>
        <taxon>Clostridia</taxon>
        <taxon>Lachnospirales</taxon>
        <taxon>Vallitaleaceae</taxon>
        <taxon>Vallitalea</taxon>
    </lineage>
</organism>
<protein>
    <recommendedName>
        <fullName evidence="4">Aldehyde dehydrogenase</fullName>
    </recommendedName>
</protein>
<dbReference type="RefSeq" id="WP_281813527.1">
    <property type="nucleotide sequence ID" value="NZ_BRLB01000002.1"/>
</dbReference>
<keyword evidence="3" id="KW-0520">NAD</keyword>
<proteinExistence type="inferred from homology"/>
<evidence type="ECO:0000259" key="8">
    <source>
        <dbReference type="Pfam" id="PF00171"/>
    </source>
</evidence>
<dbReference type="CDD" id="cd07136">
    <property type="entry name" value="ALDH_YwdH-P39616"/>
    <property type="match status" value="1"/>
</dbReference>
<dbReference type="InterPro" id="IPR016161">
    <property type="entry name" value="Ald_DH/histidinol_DH"/>
</dbReference>
<accession>A0A9W6DET4</accession>
<dbReference type="GO" id="GO:0004029">
    <property type="term" value="F:aldehyde dehydrogenase (NAD+) activity"/>
    <property type="evidence" value="ECO:0007669"/>
    <property type="project" value="TreeGrafter"/>
</dbReference>
<evidence type="ECO:0000256" key="5">
    <source>
        <dbReference type="PIRSR" id="PIRSR036492-1"/>
    </source>
</evidence>
<dbReference type="EMBL" id="BRLB01000002">
    <property type="protein sequence ID" value="GKX28773.1"/>
    <property type="molecule type" value="Genomic_DNA"/>
</dbReference>
<comment type="caution">
    <text evidence="9">The sequence shown here is derived from an EMBL/GenBank/DDBJ whole genome shotgun (WGS) entry which is preliminary data.</text>
</comment>